<reference evidence="4 5" key="1">
    <citation type="journal article" date="2012" name="Stand. Genomic Sci.">
        <title>Complete genome sequence of the sulfur compounds oxidizing chemolithoautotroph Sulfuricurvum kujiense type strain (YK-1(T)).</title>
        <authorList>
            <person name="Han C."/>
            <person name="Kotsyurbenko O."/>
            <person name="Chertkov O."/>
            <person name="Held B."/>
            <person name="Lapidus A."/>
            <person name="Nolan M."/>
            <person name="Lucas S."/>
            <person name="Hammon N."/>
            <person name="Deshpande S."/>
            <person name="Cheng J.F."/>
            <person name="Tapia R."/>
            <person name="Goodwin L.A."/>
            <person name="Pitluck S."/>
            <person name="Liolios K."/>
            <person name="Pagani I."/>
            <person name="Ivanova N."/>
            <person name="Mavromatis K."/>
            <person name="Mikhailova N."/>
            <person name="Pati A."/>
            <person name="Chen A."/>
            <person name="Palaniappan K."/>
            <person name="Land M."/>
            <person name="Hauser L."/>
            <person name="Chang Y.J."/>
            <person name="Jeffries C.D."/>
            <person name="Brambilla E.M."/>
            <person name="Rohde M."/>
            <person name="Spring S."/>
            <person name="Sikorski J."/>
            <person name="Goker M."/>
            <person name="Woyke T."/>
            <person name="Bristow J."/>
            <person name="Eisen J.A."/>
            <person name="Markowitz V."/>
            <person name="Hugenholtz P."/>
            <person name="Kyrpides N.C."/>
            <person name="Klenk H.P."/>
            <person name="Detter J.C."/>
        </authorList>
    </citation>
    <scope>NUCLEOTIDE SEQUENCE [LARGE SCALE GENOMIC DNA]</scope>
    <source>
        <strain evidence="5">ATCC BAA-921 / DSM 16994 / JCM 11577 / YK-1</strain>
    </source>
</reference>
<evidence type="ECO:0000313" key="4">
    <source>
        <dbReference type="EMBL" id="ADR34854.1"/>
    </source>
</evidence>
<dbReference type="RefSeq" id="WP_013461051.1">
    <property type="nucleotide sequence ID" value="NC_014762.1"/>
</dbReference>
<keyword evidence="1" id="KW-0645">Protease</keyword>
<proteinExistence type="inferred from homology"/>
<dbReference type="GO" id="GO:0008233">
    <property type="term" value="F:peptidase activity"/>
    <property type="evidence" value="ECO:0007669"/>
    <property type="project" value="UniProtKB-KW"/>
</dbReference>
<dbReference type="Proteomes" id="UP000008721">
    <property type="component" value="Chromosome"/>
</dbReference>
<dbReference type="AlphaFoldDB" id="E4TWK8"/>
<dbReference type="GO" id="GO:0006508">
    <property type="term" value="P:proteolysis"/>
    <property type="evidence" value="ECO:0007669"/>
    <property type="project" value="UniProtKB-KW"/>
</dbReference>
<dbReference type="InterPro" id="IPR051454">
    <property type="entry name" value="RNA/ubiquinone_mod_enzymes"/>
</dbReference>
<keyword evidence="2" id="KW-0378">Hydrolase</keyword>
<evidence type="ECO:0000313" key="5">
    <source>
        <dbReference type="Proteomes" id="UP000008721"/>
    </source>
</evidence>
<gene>
    <name evidence="4" type="ordered locus">Sulku_2194</name>
</gene>
<dbReference type="MEROPS" id="U32.002"/>
<dbReference type="InterPro" id="IPR001539">
    <property type="entry name" value="Peptidase_U32"/>
</dbReference>
<dbReference type="eggNOG" id="COG0826">
    <property type="taxonomic scope" value="Bacteria"/>
</dbReference>
<evidence type="ECO:0000256" key="2">
    <source>
        <dbReference type="ARBA" id="ARBA00022801"/>
    </source>
</evidence>
<accession>E4TWK8</accession>
<dbReference type="PANTHER" id="PTHR30217">
    <property type="entry name" value="PEPTIDASE U32 FAMILY"/>
    <property type="match status" value="1"/>
</dbReference>
<dbReference type="OrthoDB" id="9807498at2"/>
<keyword evidence="5" id="KW-1185">Reference proteome</keyword>
<dbReference type="KEGG" id="sku:Sulku_2194"/>
<dbReference type="PROSITE" id="PS01276">
    <property type="entry name" value="PEPTIDASE_U32"/>
    <property type="match status" value="1"/>
</dbReference>
<comment type="similarity">
    <text evidence="3">Belongs to the peptidase U32 family.</text>
</comment>
<organism evidence="4 5">
    <name type="scientific">Sulfuricurvum kujiense (strain ATCC BAA-921 / DSM 16994 / JCM 11577 / YK-1)</name>
    <dbReference type="NCBI Taxonomy" id="709032"/>
    <lineage>
        <taxon>Bacteria</taxon>
        <taxon>Pseudomonadati</taxon>
        <taxon>Campylobacterota</taxon>
        <taxon>Epsilonproteobacteria</taxon>
        <taxon>Campylobacterales</taxon>
        <taxon>Sulfurimonadaceae</taxon>
        <taxon>Sulfuricurvum</taxon>
    </lineage>
</organism>
<dbReference type="PANTHER" id="PTHR30217:SF6">
    <property type="entry name" value="TRNA HYDROXYLATION PROTEIN P"/>
    <property type="match status" value="1"/>
</dbReference>
<evidence type="ECO:0000256" key="1">
    <source>
        <dbReference type="ARBA" id="ARBA00022670"/>
    </source>
</evidence>
<dbReference type="STRING" id="709032.Sulku_2194"/>
<sequence>MKKVELLSPAGNLEKLKIAIDYGADAVYGGVSHFSLRIRSGKEFDLESFKEGIDYAHARGRKVYVTINGFPFNSQLKLLKEHIATMASLQPDAFIVATPGVLKLAHQIAPHIPLHLSTQANVMNVLDAQVYYDMGARRIIAAREISLKDLGEIKKELPDLEIEVFVHGSMCFAYSGRCLISTLQSGRVPNRGSCANDCRFPYEMYAANPETGTLFKLVEDEGIGTYIMNSKDLNLASHIKEILDAGCIDSLKIEGRTKAPYYAAVTAKVYRRAIDDYYEGKFDGEVYQRELNTMQNRGFTDAYLINRPFEKNDTQNLDFSMMMGTHQVSGIVDEDGLFFECKYKTFPEDIMEILTPDESVLTEVDNEIGTIRKIEGQWTIAFKQLLAENGKVWDQVHSGNLNRFKLPAALPAFTFFRIPATEDMGTVKCDTPKEKSPSGLANA</sequence>
<name>E4TWK8_SULKY</name>
<dbReference type="Pfam" id="PF01136">
    <property type="entry name" value="Peptidase_U32"/>
    <property type="match status" value="1"/>
</dbReference>
<evidence type="ECO:0000256" key="3">
    <source>
        <dbReference type="ARBA" id="ARBA00038374"/>
    </source>
</evidence>
<dbReference type="HOGENOM" id="CLU_011540_0_2_7"/>
<protein>
    <submittedName>
        <fullName evidence="4">Collagenase</fullName>
    </submittedName>
</protein>
<dbReference type="EMBL" id="CP002355">
    <property type="protein sequence ID" value="ADR34854.1"/>
    <property type="molecule type" value="Genomic_DNA"/>
</dbReference>